<organism evidence="3 4">
    <name type="scientific">Kineosporia babensis</name>
    <dbReference type="NCBI Taxonomy" id="499548"/>
    <lineage>
        <taxon>Bacteria</taxon>
        <taxon>Bacillati</taxon>
        <taxon>Actinomycetota</taxon>
        <taxon>Actinomycetes</taxon>
        <taxon>Kineosporiales</taxon>
        <taxon>Kineosporiaceae</taxon>
        <taxon>Kineosporia</taxon>
    </lineage>
</organism>
<keyword evidence="3" id="KW-0378">Hydrolase</keyword>
<reference evidence="3" key="1">
    <citation type="submission" date="2021-11" db="EMBL/GenBank/DDBJ databases">
        <title>Streptomyces corallinus and Kineosporia corallina sp. nov., two new coral-derived marine actinobacteria.</title>
        <authorList>
            <person name="Buangrab K."/>
            <person name="Sutthacheep M."/>
            <person name="Yeemin T."/>
            <person name="Harunari E."/>
            <person name="Igarashi Y."/>
            <person name="Sripreechasak P."/>
            <person name="Kanchanasin P."/>
            <person name="Tanasupawat S."/>
            <person name="Phongsopitanun W."/>
        </authorList>
    </citation>
    <scope>NUCLEOTIDE SEQUENCE</scope>
    <source>
        <strain evidence="3">JCM 31032</strain>
    </source>
</reference>
<keyword evidence="4" id="KW-1185">Reference proteome</keyword>
<proteinExistence type="predicted"/>
<accession>A0A9X1N8C0</accession>
<dbReference type="PANTHER" id="PTHR22939">
    <property type="entry name" value="SERINE PROTEASE FAMILY S1C HTRA-RELATED"/>
    <property type="match status" value="1"/>
</dbReference>
<dbReference type="RefSeq" id="WP_231438310.1">
    <property type="nucleotide sequence ID" value="NZ_JAJOMB010000001.1"/>
</dbReference>
<dbReference type="Proteomes" id="UP001138997">
    <property type="component" value="Unassembled WGS sequence"/>
</dbReference>
<dbReference type="GO" id="GO:0006508">
    <property type="term" value="P:proteolysis"/>
    <property type="evidence" value="ECO:0007669"/>
    <property type="project" value="UniProtKB-KW"/>
</dbReference>
<evidence type="ECO:0000313" key="4">
    <source>
        <dbReference type="Proteomes" id="UP001138997"/>
    </source>
</evidence>
<evidence type="ECO:0000313" key="3">
    <source>
        <dbReference type="EMBL" id="MCD5309383.1"/>
    </source>
</evidence>
<name>A0A9X1N8C0_9ACTN</name>
<evidence type="ECO:0000256" key="2">
    <source>
        <dbReference type="SAM" id="Phobius"/>
    </source>
</evidence>
<dbReference type="Pfam" id="PF13365">
    <property type="entry name" value="Trypsin_2"/>
    <property type="match status" value="1"/>
</dbReference>
<dbReference type="Gene3D" id="2.40.10.120">
    <property type="match status" value="1"/>
</dbReference>
<dbReference type="PRINTS" id="PR00834">
    <property type="entry name" value="PROTEASES2C"/>
</dbReference>
<feature type="transmembrane region" description="Helical" evidence="2">
    <location>
        <begin position="62"/>
        <end position="80"/>
    </location>
</feature>
<gene>
    <name evidence="3" type="ORF">LR394_00620</name>
</gene>
<evidence type="ECO:0000256" key="1">
    <source>
        <dbReference type="SAM" id="Coils"/>
    </source>
</evidence>
<dbReference type="PANTHER" id="PTHR22939:SF129">
    <property type="entry name" value="SERINE PROTEASE HTRA2, MITOCHONDRIAL"/>
    <property type="match status" value="1"/>
</dbReference>
<keyword evidence="3" id="KW-0645">Protease</keyword>
<dbReference type="InterPro" id="IPR009003">
    <property type="entry name" value="Peptidase_S1_PA"/>
</dbReference>
<keyword evidence="1" id="KW-0175">Coiled coil</keyword>
<dbReference type="InterPro" id="IPR001940">
    <property type="entry name" value="Peptidase_S1C"/>
</dbReference>
<feature type="coiled-coil region" evidence="1">
    <location>
        <begin position="86"/>
        <end position="113"/>
    </location>
</feature>
<sequence>MQPDALSVPRQQTGFCTGCGQPRVGQVCDNCGRAAPPSVVPPAVPVVRITEVAHKPRRGLRIGAGVIVFALLLGGIGLGAKNLTDQRATEQALDQATASNTELQRKLDSLSGSTATLTNQIASLQSKVDGQPDPAKVASKAQPSVFTVDTETGTGSAWVVSANADGSELITNYHVVKDTWRSGGRTVQIVRDDAEYTGTIDQVEQSADLAVVSVEEKLPVLPIAAKKPAVGDPVLVLGSPLGLGGTVTSGIVSAFRTEDGEREMQFSAPISPGNSGGPVINLRGEVIGVSVAKYVTEGAEGLGFAIPAATLCNVLHVC</sequence>
<dbReference type="GO" id="GO:0004252">
    <property type="term" value="F:serine-type endopeptidase activity"/>
    <property type="evidence" value="ECO:0007669"/>
    <property type="project" value="InterPro"/>
</dbReference>
<dbReference type="AlphaFoldDB" id="A0A9X1N8C0"/>
<comment type="caution">
    <text evidence="3">The sequence shown here is derived from an EMBL/GenBank/DDBJ whole genome shotgun (WGS) entry which is preliminary data.</text>
</comment>
<keyword evidence="2" id="KW-0812">Transmembrane</keyword>
<protein>
    <submittedName>
        <fullName evidence="3">S1C family serine protease</fullName>
    </submittedName>
</protein>
<dbReference type="EMBL" id="JAJOMB010000001">
    <property type="protein sequence ID" value="MCD5309383.1"/>
    <property type="molecule type" value="Genomic_DNA"/>
</dbReference>
<dbReference type="SUPFAM" id="SSF50494">
    <property type="entry name" value="Trypsin-like serine proteases"/>
    <property type="match status" value="1"/>
</dbReference>
<keyword evidence="2" id="KW-0472">Membrane</keyword>
<keyword evidence="2" id="KW-1133">Transmembrane helix</keyword>